<feature type="transmembrane region" description="Helical" evidence="1">
    <location>
        <begin position="52"/>
        <end position="75"/>
    </location>
</feature>
<proteinExistence type="predicted"/>
<sequence length="146" mass="16765">MFLMPMFWMGKGTSEIGLLDFERMKGFAFFLSQSEDVAKVTQKMWRTIDWCYIFYALNYQISAILLATTTNWYLIQSLVTNLFWMLPWAIAVTEIGMTPSNAWKYPSIIFGGSLVFSLLNLCVILALWAWFLKKGKVSLASVTKSV</sequence>
<gene>
    <name evidence="2" type="ORF">RCO7_10022</name>
</gene>
<evidence type="ECO:0000313" key="3">
    <source>
        <dbReference type="Proteomes" id="UP000178129"/>
    </source>
</evidence>
<dbReference type="EMBL" id="FJUW01000032">
    <property type="protein sequence ID" value="CZT04407.1"/>
    <property type="molecule type" value="Genomic_DNA"/>
</dbReference>
<evidence type="ECO:0000313" key="2">
    <source>
        <dbReference type="EMBL" id="CZT04407.1"/>
    </source>
</evidence>
<protein>
    <submittedName>
        <fullName evidence="2">Uncharacterized protein</fullName>
    </submittedName>
</protein>
<dbReference type="Proteomes" id="UP000178129">
    <property type="component" value="Unassembled WGS sequence"/>
</dbReference>
<keyword evidence="1" id="KW-0812">Transmembrane</keyword>
<comment type="caution">
    <text evidence="2">The sequence shown here is derived from an EMBL/GenBank/DDBJ whole genome shotgun (WGS) entry which is preliminary data.</text>
</comment>
<dbReference type="AlphaFoldDB" id="A0A1E1L1L6"/>
<evidence type="ECO:0000256" key="1">
    <source>
        <dbReference type="SAM" id="Phobius"/>
    </source>
</evidence>
<dbReference type="STRING" id="914237.A0A1E1L1L6"/>
<feature type="transmembrane region" description="Helical" evidence="1">
    <location>
        <begin position="108"/>
        <end position="131"/>
    </location>
</feature>
<keyword evidence="3" id="KW-1185">Reference proteome</keyword>
<accession>A0A1E1L1L6</accession>
<organism evidence="2 3">
    <name type="scientific">Rhynchosporium graminicola</name>
    <dbReference type="NCBI Taxonomy" id="2792576"/>
    <lineage>
        <taxon>Eukaryota</taxon>
        <taxon>Fungi</taxon>
        <taxon>Dikarya</taxon>
        <taxon>Ascomycota</taxon>
        <taxon>Pezizomycotina</taxon>
        <taxon>Leotiomycetes</taxon>
        <taxon>Helotiales</taxon>
        <taxon>Ploettnerulaceae</taxon>
        <taxon>Rhynchosporium</taxon>
    </lineage>
</organism>
<dbReference type="InParanoid" id="A0A1E1L1L6"/>
<name>A0A1E1L1L6_9HELO</name>
<keyword evidence="1" id="KW-0472">Membrane</keyword>
<keyword evidence="1" id="KW-1133">Transmembrane helix</keyword>
<reference evidence="3" key="1">
    <citation type="submission" date="2016-03" db="EMBL/GenBank/DDBJ databases">
        <authorList>
            <person name="Ploux O."/>
        </authorList>
    </citation>
    <scope>NUCLEOTIDE SEQUENCE [LARGE SCALE GENOMIC DNA]</scope>
    <source>
        <strain evidence="3">UK7</strain>
    </source>
</reference>